<feature type="compositionally biased region" description="Low complexity" evidence="1">
    <location>
        <begin position="182"/>
        <end position="214"/>
    </location>
</feature>
<evidence type="ECO:0000313" key="2">
    <source>
        <dbReference type="EMBL" id="CAA9570174.1"/>
    </source>
</evidence>
<dbReference type="AlphaFoldDB" id="A0A6J4VCC0"/>
<feature type="compositionally biased region" description="Low complexity" evidence="1">
    <location>
        <begin position="143"/>
        <end position="159"/>
    </location>
</feature>
<feature type="compositionally biased region" description="Gly residues" evidence="1">
    <location>
        <begin position="160"/>
        <end position="181"/>
    </location>
</feature>
<feature type="compositionally biased region" description="Basic and acidic residues" evidence="1">
    <location>
        <begin position="107"/>
        <end position="117"/>
    </location>
</feature>
<organism evidence="2">
    <name type="scientific">uncultured Thermomicrobiales bacterium</name>
    <dbReference type="NCBI Taxonomy" id="1645740"/>
    <lineage>
        <taxon>Bacteria</taxon>
        <taxon>Pseudomonadati</taxon>
        <taxon>Thermomicrobiota</taxon>
        <taxon>Thermomicrobia</taxon>
        <taxon>Thermomicrobiales</taxon>
        <taxon>environmental samples</taxon>
    </lineage>
</organism>
<accession>A0A6J4VCC0</accession>
<reference evidence="2" key="1">
    <citation type="submission" date="2020-02" db="EMBL/GenBank/DDBJ databases">
        <authorList>
            <person name="Meier V. D."/>
        </authorList>
    </citation>
    <scope>NUCLEOTIDE SEQUENCE</scope>
    <source>
        <strain evidence="2">AVDCRST_MAG59</strain>
    </source>
</reference>
<evidence type="ECO:0000256" key="1">
    <source>
        <dbReference type="SAM" id="MobiDB-lite"/>
    </source>
</evidence>
<proteinExistence type="predicted"/>
<protein>
    <submittedName>
        <fullName evidence="2">Uncharacterized protein</fullName>
    </submittedName>
</protein>
<name>A0A6J4VCC0_9BACT</name>
<sequence>ESAGGEPRGRARWAALRAQQPSPVRPHLAGCRRRPRVRDGRPRAGPGGHRRRRPHRYRQCLVRPSPSRRPGARLRAQPGDICPARSQHPAERPPPGGGVQRRGCPGARDDPALDAARRQLGRRHRPPLLARGSAGATRGRCGGDALVAAGGAGRPRQVGCRGGRVGGPGRGGASAGPGAAAGAGVPRQLRQSGQPAGRGAGHPPRGRIPDAGRAGRPRRLAPPRPSRRPLLADRPRLAPGAGYRAEGAAPV</sequence>
<feature type="region of interest" description="Disordered" evidence="1">
    <location>
        <begin position="1"/>
        <end position="251"/>
    </location>
</feature>
<feature type="non-terminal residue" evidence="2">
    <location>
        <position position="1"/>
    </location>
</feature>
<gene>
    <name evidence="2" type="ORF">AVDCRST_MAG59-3431</name>
</gene>
<feature type="compositionally biased region" description="Basic residues" evidence="1">
    <location>
        <begin position="215"/>
        <end position="227"/>
    </location>
</feature>
<feature type="compositionally biased region" description="Basic residues" evidence="1">
    <location>
        <begin position="48"/>
        <end position="58"/>
    </location>
</feature>
<feature type="non-terminal residue" evidence="2">
    <location>
        <position position="251"/>
    </location>
</feature>
<dbReference type="EMBL" id="CADCWF010000250">
    <property type="protein sequence ID" value="CAA9570174.1"/>
    <property type="molecule type" value="Genomic_DNA"/>
</dbReference>